<reference evidence="1 2" key="1">
    <citation type="submission" date="2017-01" db="EMBL/GenBank/DDBJ databases">
        <authorList>
            <person name="Varghese N."/>
            <person name="Submissions S."/>
        </authorList>
    </citation>
    <scope>NUCLEOTIDE SEQUENCE [LARGE SCALE GENOMIC DNA]</scope>
    <source>
        <strain evidence="1 2">DSM 2061</strain>
    </source>
</reference>
<dbReference type="EMBL" id="FTOB01000002">
    <property type="protein sequence ID" value="SIS46635.1"/>
    <property type="molecule type" value="Genomic_DNA"/>
</dbReference>
<organism evidence="1 2">
    <name type="scientific">Zobellia uliginosa</name>
    <dbReference type="NCBI Taxonomy" id="143224"/>
    <lineage>
        <taxon>Bacteria</taxon>
        <taxon>Pseudomonadati</taxon>
        <taxon>Bacteroidota</taxon>
        <taxon>Flavobacteriia</taxon>
        <taxon>Flavobacteriales</taxon>
        <taxon>Flavobacteriaceae</taxon>
        <taxon>Zobellia</taxon>
    </lineage>
</organism>
<name>A0ABY1KL69_9FLAO</name>
<sequence length="35" mass="4160">MKSLWLIKVTVAQPVIRNKLIVFELSEMIKNQYII</sequence>
<accession>A0ABY1KL69</accession>
<comment type="caution">
    <text evidence="1">The sequence shown here is derived from an EMBL/GenBank/DDBJ whole genome shotgun (WGS) entry which is preliminary data.</text>
</comment>
<keyword evidence="2" id="KW-1185">Reference proteome</keyword>
<dbReference type="Proteomes" id="UP000185728">
    <property type="component" value="Unassembled WGS sequence"/>
</dbReference>
<gene>
    <name evidence="1" type="ORF">SAMN05421766_10234</name>
</gene>
<evidence type="ECO:0000313" key="2">
    <source>
        <dbReference type="Proteomes" id="UP000185728"/>
    </source>
</evidence>
<evidence type="ECO:0000313" key="1">
    <source>
        <dbReference type="EMBL" id="SIS46635.1"/>
    </source>
</evidence>
<protein>
    <submittedName>
        <fullName evidence="1">Uncharacterized protein</fullName>
    </submittedName>
</protein>
<proteinExistence type="predicted"/>